<feature type="domain" description="Replication-associated protein ORF2/G2P" evidence="1">
    <location>
        <begin position="67"/>
        <end position="165"/>
    </location>
</feature>
<dbReference type="eggNOG" id="ENOG5030C6X">
    <property type="taxonomic scope" value="Bacteria"/>
</dbReference>
<keyword evidence="3" id="KW-1185">Reference proteome</keyword>
<organism evidence="2 3">
    <name type="scientific">Butyricicoccus pullicaecorum 1.2</name>
    <dbReference type="NCBI Taxonomy" id="1203606"/>
    <lineage>
        <taxon>Bacteria</taxon>
        <taxon>Bacillati</taxon>
        <taxon>Bacillota</taxon>
        <taxon>Clostridia</taxon>
        <taxon>Eubacteriales</taxon>
        <taxon>Butyricicoccaceae</taxon>
        <taxon>Butyricicoccus</taxon>
    </lineage>
</organism>
<comment type="caution">
    <text evidence="2">The sequence shown here is derived from an EMBL/GenBank/DDBJ whole genome shotgun (WGS) entry which is preliminary data.</text>
</comment>
<evidence type="ECO:0000259" key="1">
    <source>
        <dbReference type="Pfam" id="PF23343"/>
    </source>
</evidence>
<protein>
    <recommendedName>
        <fullName evidence="1">Replication-associated protein ORF2/G2P domain-containing protein</fullName>
    </recommendedName>
</protein>
<accession>R8W003</accession>
<dbReference type="InterPro" id="IPR056906">
    <property type="entry name" value="ORF2/G2P_dom"/>
</dbReference>
<evidence type="ECO:0000313" key="2">
    <source>
        <dbReference type="EMBL" id="EOQ38300.1"/>
    </source>
</evidence>
<dbReference type="Pfam" id="PF23343">
    <property type="entry name" value="REP_ORF2-G2P"/>
    <property type="match status" value="1"/>
</dbReference>
<evidence type="ECO:0000313" key="3">
    <source>
        <dbReference type="Proteomes" id="UP000013981"/>
    </source>
</evidence>
<dbReference type="RefSeq" id="WP_016147499.1">
    <property type="nucleotide sequence ID" value="NZ_KB976103.1"/>
</dbReference>
<proteinExistence type="predicted"/>
<dbReference type="Proteomes" id="UP000013981">
    <property type="component" value="Unassembled WGS sequence"/>
</dbReference>
<dbReference type="AlphaFoldDB" id="R8W003"/>
<gene>
    <name evidence="2" type="ORF">HMPREF1526_01330</name>
</gene>
<sequence>MAKRKRSIRAGRLCLVTLASMPLPRDPDYVRAEKSRCTSLAQQKLNLKYSCQKLELLLAANFDHHDYYVTLTYDNDHLPADRAAAVKRIQRFIRQLRRHRKARGQDVAYVYTTEGLHDKRLHHHIVINGYDDEEIIRSLWTDGNTDASAFDLKQVTALASYMTKEPLEHGKAQVGKRCWSPSRNLNKPVIESEIVSDDLTLAPPLNSTVLDQPPVVRTEFGEFVYIKYLLPELPAQSSPFRRRSRKKVHINFDSKPCLS</sequence>
<reference evidence="2 3" key="1">
    <citation type="submission" date="2013-01" db="EMBL/GenBank/DDBJ databases">
        <title>The Genome Sequence of Butyricicoccus pullicaecorum 1.2.</title>
        <authorList>
            <consortium name="The Broad Institute Genome Sequencing Platform"/>
            <person name="Earl A."/>
            <person name="Ward D."/>
            <person name="Feldgarden M."/>
            <person name="Gevers D."/>
            <person name="Van Immerseel F."/>
            <person name="Eeckhaut V."/>
            <person name="Walker B."/>
            <person name="Young S.K."/>
            <person name="Zeng Q."/>
            <person name="Gargeya S."/>
            <person name="Fitzgerald M."/>
            <person name="Haas B."/>
            <person name="Abouelleil A."/>
            <person name="Alvarado L."/>
            <person name="Arachchi H.M."/>
            <person name="Berlin A.M."/>
            <person name="Chapman S.B."/>
            <person name="Dewar J."/>
            <person name="Goldberg J."/>
            <person name="Griggs A."/>
            <person name="Gujja S."/>
            <person name="Hansen M."/>
            <person name="Howarth C."/>
            <person name="Imamovic A."/>
            <person name="Larimer J."/>
            <person name="McCowan C."/>
            <person name="Murphy C."/>
            <person name="Neiman D."/>
            <person name="Pearson M."/>
            <person name="Priest M."/>
            <person name="Roberts A."/>
            <person name="Saif S."/>
            <person name="Shea T."/>
            <person name="Sisk P."/>
            <person name="Sykes S."/>
            <person name="Wortman J."/>
            <person name="Nusbaum C."/>
            <person name="Birren B."/>
        </authorList>
    </citation>
    <scope>NUCLEOTIDE SEQUENCE [LARGE SCALE GENOMIC DNA]</scope>
    <source>
        <strain evidence="2 3">1.2</strain>
    </source>
</reference>
<dbReference type="PATRIC" id="fig|1203606.4.peg.1293"/>
<name>R8W003_9FIRM</name>
<dbReference type="EMBL" id="AQOB01000004">
    <property type="protein sequence ID" value="EOQ38300.1"/>
    <property type="molecule type" value="Genomic_DNA"/>
</dbReference>
<dbReference type="HOGENOM" id="CLU_1093223_0_0_9"/>